<dbReference type="PATRIC" id="fig|1454004.3.peg.262"/>
<dbReference type="EMBL" id="JEMY01000003">
    <property type="protein sequence ID" value="EXI90916.1"/>
    <property type="molecule type" value="Genomic_DNA"/>
</dbReference>
<reference evidence="1" key="1">
    <citation type="submission" date="2014-02" db="EMBL/GenBank/DDBJ databases">
        <title>Expanding our view of genomic diversity in Candidatus Accumulibacter clades.</title>
        <authorList>
            <person name="Skennerton C.T."/>
            <person name="Barr J.J."/>
            <person name="Slater F.R."/>
            <person name="Bond P.L."/>
            <person name="Tyson G.W."/>
        </authorList>
    </citation>
    <scope>NUCLEOTIDE SEQUENCE [LARGE SCALE GENOMIC DNA]</scope>
</reference>
<sequence>MEKKIRRYSAFIPRWCQAFGDHAPDPGGEGRAVEWLLGADSVGVVVLPDIRRFLTHELLGAQQPALELGERFVRLNQRTYAEMNILGHPGYTALRQLLLAADDAYMFLTYHLIYPPGTRIITISRKPPLPLLYKEMAPLPITVSD</sequence>
<protein>
    <submittedName>
        <fullName evidence="1">Uncharacterized protein</fullName>
    </submittedName>
</protein>
<comment type="caution">
    <text evidence="1">The sequence shown here is derived from an EMBL/GenBank/DDBJ whole genome shotgun (WGS) entry which is preliminary data.</text>
</comment>
<dbReference type="Proteomes" id="UP000022141">
    <property type="component" value="Unassembled WGS sequence"/>
</dbReference>
<evidence type="ECO:0000313" key="2">
    <source>
        <dbReference type="Proteomes" id="UP000022141"/>
    </source>
</evidence>
<dbReference type="STRING" id="1454004.AW11_00257"/>
<proteinExistence type="predicted"/>
<accession>A0A011PU40</accession>
<keyword evidence="2" id="KW-1185">Reference proteome</keyword>
<gene>
    <name evidence="1" type="ORF">AW11_00257</name>
</gene>
<name>A0A011PU40_ACCRE</name>
<evidence type="ECO:0000313" key="1">
    <source>
        <dbReference type="EMBL" id="EXI90916.1"/>
    </source>
</evidence>
<organism evidence="1 2">
    <name type="scientific">Accumulibacter regalis</name>
    <dbReference type="NCBI Taxonomy" id="522306"/>
    <lineage>
        <taxon>Bacteria</taxon>
        <taxon>Pseudomonadati</taxon>
        <taxon>Pseudomonadota</taxon>
        <taxon>Betaproteobacteria</taxon>
        <taxon>Candidatus Accumulibacter</taxon>
    </lineage>
</organism>
<dbReference type="AlphaFoldDB" id="A0A011PU40"/>